<evidence type="ECO:0000256" key="5">
    <source>
        <dbReference type="ARBA" id="ARBA00023065"/>
    </source>
</evidence>
<name>A0A2U1DFC9_9LACO</name>
<feature type="transmembrane region" description="Helical" evidence="8">
    <location>
        <begin position="31"/>
        <end position="48"/>
    </location>
</feature>
<protein>
    <submittedName>
        <fullName evidence="11">Voltage-gated potassium channel</fullName>
    </submittedName>
</protein>
<dbReference type="PRINTS" id="PR01333">
    <property type="entry name" value="2POREKCHANEL"/>
</dbReference>
<dbReference type="EMBL" id="QEKT01000001">
    <property type="protein sequence ID" value="PVY86391.1"/>
    <property type="molecule type" value="Genomic_DNA"/>
</dbReference>
<comment type="subcellular location">
    <subcellularLocation>
        <location evidence="1">Membrane</location>
        <topology evidence="1">Multi-pass membrane protein</topology>
    </subcellularLocation>
</comment>
<dbReference type="InterPro" id="IPR003280">
    <property type="entry name" value="2pore_dom_K_chnl"/>
</dbReference>
<evidence type="ECO:0000313" key="11">
    <source>
        <dbReference type="EMBL" id="PVY86391.1"/>
    </source>
</evidence>
<gene>
    <name evidence="11" type="ORF">C7384_101307</name>
</gene>
<feature type="transmembrane region" description="Helical" evidence="8">
    <location>
        <begin position="176"/>
        <end position="200"/>
    </location>
</feature>
<evidence type="ECO:0000256" key="3">
    <source>
        <dbReference type="ARBA" id="ARBA00022692"/>
    </source>
</evidence>
<keyword evidence="7 11" id="KW-0407">Ion channel</keyword>
<evidence type="ECO:0000259" key="9">
    <source>
        <dbReference type="Pfam" id="PF07885"/>
    </source>
</evidence>
<dbReference type="SUPFAM" id="SSF81324">
    <property type="entry name" value="Voltage-gated potassium channels"/>
    <property type="match status" value="1"/>
</dbReference>
<keyword evidence="6 8" id="KW-0472">Membrane</keyword>
<dbReference type="InterPro" id="IPR013099">
    <property type="entry name" value="K_chnl_dom"/>
</dbReference>
<keyword evidence="2" id="KW-0813">Transport</keyword>
<evidence type="ECO:0000256" key="1">
    <source>
        <dbReference type="ARBA" id="ARBA00004141"/>
    </source>
</evidence>
<evidence type="ECO:0000313" key="12">
    <source>
        <dbReference type="Proteomes" id="UP000245433"/>
    </source>
</evidence>
<accession>A0A2U1DFC9</accession>
<keyword evidence="3 8" id="KW-0812">Transmembrane</keyword>
<dbReference type="InterPro" id="IPR018649">
    <property type="entry name" value="SHOCT"/>
</dbReference>
<feature type="transmembrane region" description="Helical" evidence="8">
    <location>
        <begin position="121"/>
        <end position="141"/>
    </location>
</feature>
<dbReference type="GO" id="GO:0008076">
    <property type="term" value="C:voltage-gated potassium channel complex"/>
    <property type="evidence" value="ECO:0007669"/>
    <property type="project" value="InterPro"/>
</dbReference>
<dbReference type="RefSeq" id="WP_089937738.1">
    <property type="nucleotide sequence ID" value="NZ_CAKOEX010000001.1"/>
</dbReference>
<dbReference type="GO" id="GO:0001508">
    <property type="term" value="P:action potential"/>
    <property type="evidence" value="ECO:0007669"/>
    <property type="project" value="TreeGrafter"/>
</dbReference>
<dbReference type="Pfam" id="PF09851">
    <property type="entry name" value="SHOCT"/>
    <property type="match status" value="1"/>
</dbReference>
<evidence type="ECO:0000256" key="8">
    <source>
        <dbReference type="SAM" id="Phobius"/>
    </source>
</evidence>
<dbReference type="AlphaFoldDB" id="A0A2U1DFC9"/>
<keyword evidence="5" id="KW-0406">Ion transport</keyword>
<dbReference type="OrthoDB" id="9810759at2"/>
<dbReference type="GO" id="GO:0005249">
    <property type="term" value="F:voltage-gated potassium channel activity"/>
    <property type="evidence" value="ECO:0007669"/>
    <property type="project" value="InterPro"/>
</dbReference>
<dbReference type="Pfam" id="PF07885">
    <property type="entry name" value="Ion_trans_2"/>
    <property type="match status" value="1"/>
</dbReference>
<evidence type="ECO:0000256" key="2">
    <source>
        <dbReference type="ARBA" id="ARBA00022448"/>
    </source>
</evidence>
<feature type="domain" description="Potassium channel" evidence="9">
    <location>
        <begin position="127"/>
        <end position="200"/>
    </location>
</feature>
<dbReference type="InterPro" id="IPR028325">
    <property type="entry name" value="VG_K_chnl"/>
</dbReference>
<reference evidence="11 12" key="1">
    <citation type="submission" date="2018-04" db="EMBL/GenBank/DDBJ databases">
        <title>Genomic Encyclopedia of Type Strains, Phase IV (KMG-IV): sequencing the most valuable type-strain genomes for metagenomic binning, comparative biology and taxonomic classification.</title>
        <authorList>
            <person name="Goeker M."/>
        </authorList>
    </citation>
    <scope>NUCLEOTIDE SEQUENCE [LARGE SCALE GENOMIC DNA]</scope>
    <source>
        <strain evidence="11 12">DSM 28795</strain>
    </source>
</reference>
<proteinExistence type="predicted"/>
<feature type="transmembrane region" description="Helical" evidence="8">
    <location>
        <begin position="6"/>
        <end position="24"/>
    </location>
</feature>
<evidence type="ECO:0000256" key="4">
    <source>
        <dbReference type="ARBA" id="ARBA00022989"/>
    </source>
</evidence>
<dbReference type="Proteomes" id="UP000245433">
    <property type="component" value="Unassembled WGS sequence"/>
</dbReference>
<dbReference type="PANTHER" id="PTHR11537">
    <property type="entry name" value="VOLTAGE-GATED POTASSIUM CHANNEL"/>
    <property type="match status" value="1"/>
</dbReference>
<evidence type="ECO:0000256" key="7">
    <source>
        <dbReference type="ARBA" id="ARBA00023303"/>
    </source>
</evidence>
<dbReference type="InterPro" id="IPR027359">
    <property type="entry name" value="Volt_channel_dom_sf"/>
</dbReference>
<dbReference type="Gene3D" id="1.10.287.70">
    <property type="match status" value="1"/>
</dbReference>
<keyword evidence="4 8" id="KW-1133">Transmembrane helix</keyword>
<keyword evidence="12" id="KW-1185">Reference proteome</keyword>
<feature type="domain" description="SHOCT" evidence="10">
    <location>
        <begin position="239"/>
        <end position="265"/>
    </location>
</feature>
<dbReference type="PANTHER" id="PTHR11537:SF254">
    <property type="entry name" value="POTASSIUM VOLTAGE-GATED CHANNEL PROTEIN SHAB"/>
    <property type="match status" value="1"/>
</dbReference>
<evidence type="ECO:0000256" key="6">
    <source>
        <dbReference type="ARBA" id="ARBA00023136"/>
    </source>
</evidence>
<organism evidence="11 12">
    <name type="scientific">Convivina intestini</name>
    <dbReference type="NCBI Taxonomy" id="1505726"/>
    <lineage>
        <taxon>Bacteria</taxon>
        <taxon>Bacillati</taxon>
        <taxon>Bacillota</taxon>
        <taxon>Bacilli</taxon>
        <taxon>Lactobacillales</taxon>
        <taxon>Lactobacillaceae</taxon>
        <taxon>Convivina</taxon>
    </lineage>
</organism>
<dbReference type="Gene3D" id="1.20.120.350">
    <property type="entry name" value="Voltage-gated potassium channels. Chain C"/>
    <property type="match status" value="1"/>
</dbReference>
<comment type="caution">
    <text evidence="11">The sequence shown here is derived from an EMBL/GenBank/DDBJ whole genome shotgun (WGS) entry which is preliminary data.</text>
</comment>
<evidence type="ECO:0000259" key="10">
    <source>
        <dbReference type="Pfam" id="PF09851"/>
    </source>
</evidence>
<sequence length="267" mass="30260">MKKLYYSLVFTLALISILLAILDITNIINIAHYPFVIVDRVILLFFWIDYIVRFTKAQNKWTFVKANIFDLIAIIPYDSLFTVFRIARTVRLLKLLKLVRIVGFTKRIQNNFKKFINTNGFIYLVITALIIILLGAGIYSVAENANYADALWWAIATTTTVGYGDISPHTEIGKAVAVVLMIVGIGLIGSITSTITSFFVNSENDDTLTQINERLVHIENMLNKQTSQNHDSCTISYNELIKLKQLLNDGVITKEDFETKKNQILGV</sequence>